<reference evidence="3" key="1">
    <citation type="submission" date="2023-03" db="EMBL/GenBank/DDBJ databases">
        <authorList>
            <person name="Steffen K."/>
            <person name="Cardenas P."/>
        </authorList>
    </citation>
    <scope>NUCLEOTIDE SEQUENCE</scope>
</reference>
<dbReference type="PANTHER" id="PTHR33560:SF2">
    <property type="entry name" value="PROTEIN FAM227B"/>
    <property type="match status" value="1"/>
</dbReference>
<feature type="region of interest" description="Disordered" evidence="2">
    <location>
        <begin position="68"/>
        <end position="108"/>
    </location>
</feature>
<dbReference type="AlphaFoldDB" id="A0AA35WGW7"/>
<keyword evidence="4" id="KW-1185">Reference proteome</keyword>
<dbReference type="InterPro" id="IPR029417">
    <property type="entry name" value="FAM227"/>
</dbReference>
<name>A0AA35WGW7_GEOBA</name>
<evidence type="ECO:0000256" key="1">
    <source>
        <dbReference type="ARBA" id="ARBA00008666"/>
    </source>
</evidence>
<evidence type="ECO:0000256" key="2">
    <source>
        <dbReference type="SAM" id="MobiDB-lite"/>
    </source>
</evidence>
<feature type="compositionally biased region" description="Basic and acidic residues" evidence="2">
    <location>
        <begin position="343"/>
        <end position="353"/>
    </location>
</feature>
<sequence>MEVQRLVFRESVLSPWAGRLGCRKTQPEGTCPRFRTVGSLDAVNDQVGAQGLRPRELLPELVVDTFPSTAAADSRSPSPSSKMPPKKRAGGSARVQARKPKNETQTSVTAILPVEKKSAAEEPENEATLIELARFPGYTPSRPTPLPHSLDTLEQMRRVTRAQAKLAAKREGYREYWRENFYSIASQTIFLDTFWWFFLERYQPHKAVQSSLFSRVAENYVTFLANSEIHTWKDKFLKAYPDALAQCVYTAFIHAFPASWSSFDDSFKSSLVEIIYLWQTGTRPMPELWRRWNFDHLDPPDSLKTIGQEEEPIHRKNTFNLDALVDEARASNNEETPSINGHHLVDKERDREYCSPPAHRSPTPRLKISRAQLEQVLSGGKFAADDDDDDEERGRHTLSQPEKKGSSVNKLDVARSQYISLHQRTIRHPPPRQSTERGELESEKTSATPSTLSVPTPPPPLPHQTPKKTTGNNSGHPMLPKVVPPKPAADTRGGVPRSVRKTCCKRVGQTKGHPRPANKTQTNMPCRHKQRLTEAKVQTLTAHTSPASKQPPANNGPGNVAGSCKPVSTAREFGLPNHVFGDGETSWKEKALSAREKTRQRPLNILQQLHRHQGVPLAVPEMESVCFNQFGRSPLVKHYLQKRRLNKVTGYAILTKRTELNQVIPSGAPTYEDVIQESLKESKKRNLFLTSQKRQSKKQLQGILQERTKKRDIYKQQLKQLLSAQKEVESLSNELVAYWQQRGVDRKQGEASLKRTLSPDMHQTLSSCINQAFQRCSAHNSP</sequence>
<protein>
    <submittedName>
        <fullName evidence="3">Protein FAM227A</fullName>
    </submittedName>
</protein>
<feature type="compositionally biased region" description="Polar residues" evidence="2">
    <location>
        <begin position="330"/>
        <end position="339"/>
    </location>
</feature>
<evidence type="ECO:0000313" key="4">
    <source>
        <dbReference type="Proteomes" id="UP001174909"/>
    </source>
</evidence>
<evidence type="ECO:0000313" key="3">
    <source>
        <dbReference type="EMBL" id="CAI8016856.1"/>
    </source>
</evidence>
<feature type="region of interest" description="Disordered" evidence="2">
    <location>
        <begin position="330"/>
        <end position="364"/>
    </location>
</feature>
<comment type="similarity">
    <text evidence="1">Belongs to the FAM227 family.</text>
</comment>
<organism evidence="3 4">
    <name type="scientific">Geodia barretti</name>
    <name type="common">Barrett's horny sponge</name>
    <dbReference type="NCBI Taxonomy" id="519541"/>
    <lineage>
        <taxon>Eukaryota</taxon>
        <taxon>Metazoa</taxon>
        <taxon>Porifera</taxon>
        <taxon>Demospongiae</taxon>
        <taxon>Heteroscleromorpha</taxon>
        <taxon>Tetractinellida</taxon>
        <taxon>Astrophorina</taxon>
        <taxon>Geodiidae</taxon>
        <taxon>Geodia</taxon>
    </lineage>
</organism>
<gene>
    <name evidence="3" type="ORF">GBAR_LOCUS10309</name>
</gene>
<feature type="compositionally biased region" description="Low complexity" evidence="2">
    <location>
        <begin position="445"/>
        <end position="454"/>
    </location>
</feature>
<dbReference type="EMBL" id="CASHTH010001567">
    <property type="protein sequence ID" value="CAI8016856.1"/>
    <property type="molecule type" value="Genomic_DNA"/>
</dbReference>
<feature type="compositionally biased region" description="Low complexity" evidence="2">
    <location>
        <begin position="68"/>
        <end position="83"/>
    </location>
</feature>
<feature type="region of interest" description="Disordered" evidence="2">
    <location>
        <begin position="381"/>
        <end position="497"/>
    </location>
</feature>
<dbReference type="Proteomes" id="UP001174909">
    <property type="component" value="Unassembled WGS sequence"/>
</dbReference>
<dbReference type="Pfam" id="PF14922">
    <property type="entry name" value="FWWh"/>
    <property type="match status" value="1"/>
</dbReference>
<comment type="caution">
    <text evidence="3">The sequence shown here is derived from an EMBL/GenBank/DDBJ whole genome shotgun (WGS) entry which is preliminary data.</text>
</comment>
<feature type="compositionally biased region" description="Basic and acidic residues" evidence="2">
    <location>
        <begin position="434"/>
        <end position="444"/>
    </location>
</feature>
<accession>A0AA35WGW7</accession>
<proteinExistence type="inferred from homology"/>
<dbReference type="PANTHER" id="PTHR33560">
    <property type="entry name" value="PROTEIN FAM227B"/>
    <property type="match status" value="1"/>
</dbReference>